<evidence type="ECO:0000256" key="5">
    <source>
        <dbReference type="ARBA" id="ARBA00022553"/>
    </source>
</evidence>
<evidence type="ECO:0000256" key="2">
    <source>
        <dbReference type="ARBA" id="ARBA00004651"/>
    </source>
</evidence>
<keyword evidence="5" id="KW-0597">Phosphoprotein</keyword>
<protein>
    <recommendedName>
        <fullName evidence="3">histidine kinase</fullName>
        <ecNumber evidence="3">2.7.13.3</ecNumber>
    </recommendedName>
</protein>
<keyword evidence="16" id="KW-1185">Reference proteome</keyword>
<dbReference type="Proteomes" id="UP001519287">
    <property type="component" value="Unassembled WGS sequence"/>
</dbReference>
<evidence type="ECO:0000256" key="6">
    <source>
        <dbReference type="ARBA" id="ARBA00022679"/>
    </source>
</evidence>
<evidence type="ECO:0000256" key="3">
    <source>
        <dbReference type="ARBA" id="ARBA00012438"/>
    </source>
</evidence>
<evidence type="ECO:0000313" key="15">
    <source>
        <dbReference type="EMBL" id="MBP1992987.1"/>
    </source>
</evidence>
<dbReference type="InterPro" id="IPR010559">
    <property type="entry name" value="Sig_transdc_His_kin_internal"/>
</dbReference>
<evidence type="ECO:0000256" key="7">
    <source>
        <dbReference type="ARBA" id="ARBA00022741"/>
    </source>
</evidence>
<keyword evidence="12" id="KW-0812">Transmembrane</keyword>
<dbReference type="PANTHER" id="PTHR34220">
    <property type="entry name" value="SENSOR HISTIDINE KINASE YPDA"/>
    <property type="match status" value="1"/>
</dbReference>
<evidence type="ECO:0000256" key="11">
    <source>
        <dbReference type="ARBA" id="ARBA00023136"/>
    </source>
</evidence>
<dbReference type="Pfam" id="PF02518">
    <property type="entry name" value="HATPase_c"/>
    <property type="match status" value="1"/>
</dbReference>
<comment type="catalytic activity">
    <reaction evidence="1">
        <text>ATP + protein L-histidine = ADP + protein N-phospho-L-histidine.</text>
        <dbReference type="EC" id="2.7.13.3"/>
    </reaction>
</comment>
<keyword evidence="7" id="KW-0547">Nucleotide-binding</keyword>
<dbReference type="EC" id="2.7.13.3" evidence="3"/>
<dbReference type="InterPro" id="IPR003594">
    <property type="entry name" value="HATPase_dom"/>
</dbReference>
<keyword evidence="11 12" id="KW-0472">Membrane</keyword>
<dbReference type="GO" id="GO:0016301">
    <property type="term" value="F:kinase activity"/>
    <property type="evidence" value="ECO:0007669"/>
    <property type="project" value="UniProtKB-KW"/>
</dbReference>
<comment type="subcellular location">
    <subcellularLocation>
        <location evidence="2">Cell membrane</location>
        <topology evidence="2">Multi-pass membrane protein</topology>
    </subcellularLocation>
</comment>
<dbReference type="PROSITE" id="PS50109">
    <property type="entry name" value="HIS_KIN"/>
    <property type="match status" value="1"/>
</dbReference>
<dbReference type="RefSeq" id="WP_209974474.1">
    <property type="nucleotide sequence ID" value="NZ_JAGGLB010000016.1"/>
</dbReference>
<keyword evidence="4" id="KW-1003">Cell membrane</keyword>
<evidence type="ECO:0000256" key="9">
    <source>
        <dbReference type="ARBA" id="ARBA00022840"/>
    </source>
</evidence>
<feature type="transmembrane region" description="Helical" evidence="12">
    <location>
        <begin position="356"/>
        <end position="378"/>
    </location>
</feature>
<keyword evidence="10" id="KW-0902">Two-component regulatory system</keyword>
<feature type="domain" description="HAMP" evidence="14">
    <location>
        <begin position="651"/>
        <end position="704"/>
    </location>
</feature>
<gene>
    <name evidence="15" type="ORF">J2Z66_004604</name>
</gene>
<evidence type="ECO:0000259" key="13">
    <source>
        <dbReference type="PROSITE" id="PS50109"/>
    </source>
</evidence>
<feature type="transmembrane region" description="Helical" evidence="12">
    <location>
        <begin position="629"/>
        <end position="654"/>
    </location>
</feature>
<dbReference type="Gene3D" id="3.30.565.10">
    <property type="entry name" value="Histidine kinase-like ATPase, C-terminal domain"/>
    <property type="match status" value="1"/>
</dbReference>
<dbReference type="InterPro" id="IPR050640">
    <property type="entry name" value="Bact_2-comp_sensor_kinase"/>
</dbReference>
<proteinExistence type="predicted"/>
<dbReference type="PANTHER" id="PTHR34220:SF7">
    <property type="entry name" value="SENSOR HISTIDINE KINASE YPDA"/>
    <property type="match status" value="1"/>
</dbReference>
<keyword evidence="6" id="KW-0808">Transferase</keyword>
<dbReference type="PROSITE" id="PS50885">
    <property type="entry name" value="HAMP"/>
    <property type="match status" value="1"/>
</dbReference>
<evidence type="ECO:0000313" key="16">
    <source>
        <dbReference type="Proteomes" id="UP001519287"/>
    </source>
</evidence>
<reference evidence="15 16" key="1">
    <citation type="submission" date="2021-03" db="EMBL/GenBank/DDBJ databases">
        <title>Genomic Encyclopedia of Type Strains, Phase IV (KMG-IV): sequencing the most valuable type-strain genomes for metagenomic binning, comparative biology and taxonomic classification.</title>
        <authorList>
            <person name="Goeker M."/>
        </authorList>
    </citation>
    <scope>NUCLEOTIDE SEQUENCE [LARGE SCALE GENOMIC DNA]</scope>
    <source>
        <strain evidence="15 16">DSM 26048</strain>
    </source>
</reference>
<evidence type="ECO:0000256" key="1">
    <source>
        <dbReference type="ARBA" id="ARBA00000085"/>
    </source>
</evidence>
<sequence length="942" mass="107536">MKWTHRKRIIVAAVGLSLCAQILMVGMGILNAGRVDEDIEASSRLKMLDSASYNITTYLSHINSMLNYLQSNELSEYVRSFLALEDPAIAKQKTEEVNLLLKQIRFSDNLIDKVYILGNYSFQKNIVIHQGQNDMSEEYTPNISDLASAQLLPILQYYRNHPTVFAAGELTDRLKFSASMLPEQKTAVKQLAQDLEGRVVLNGGVIDGNPKSFMVILVMKKDLLSHLVESDSFTSFALMDNNQKLIDQTPPLKGTKMISQMKTINSSGLKLEMFSQRKMESMANKQAFLIKYMLFFMIILVVTFLITFIYSHYLILPFRKISHRMNKQHLLFPLQFLDKEKVSKGGIPTLSLRKKLIILFSLSVCIPAVSSAFAYYQFINAYSKQQMKPYAEQFAQQVNKNVHRQAIIYEDLISKLTLNPTFVSLLIYQNFNNLNMKQEPDISFLQYSGISDVSYFVLYNLLGTQTYSNQNSDFLNYFSLDTNIRKEIDSSNTIVWSTNMKDLYNQPTVSLIKQIFDAAGPTPKPIGYIQIVLNQSAFQAVLPDKNDYLLALNAAGNVLFQNEPTKKAFKEVMQTREEVLAHEGNPLQYAVINGVEGIANVHTIEGMNWNTFLLESMESLLTEQKKLSLSYLIVIFSTIVIAMIFAYGLTKWLIRSLEHLKLAMEQQIVEVKMDKRIVYKDRDEISDLIDSYNRMMAQINQLMVENIQIAQENSLNQMKQQELLSLKTQAELKMLQLQINPHFLYNTLQSIGMRAKRAGEEEVGFMVYALADLFRYSISHDSNFVDLSDEIEHTRNYIAIQEFRFKDKFTVEWDVSEEALQCKVIKFALQPLVENAISHGILSSIREGKIWIKAFVDQEMLSITIADNGVGIEEGRLISILDQWQLGNSQRSGRSNGESKGGLGLNNVFFRLQLIYNGRGTMTIQSETFEGTTIQLRIPQDV</sequence>
<dbReference type="Pfam" id="PF06580">
    <property type="entry name" value="His_kinase"/>
    <property type="match status" value="1"/>
</dbReference>
<feature type="transmembrane region" description="Helical" evidence="12">
    <location>
        <begin position="292"/>
        <end position="316"/>
    </location>
</feature>
<organism evidence="15 16">
    <name type="scientific">Paenibacillus eucommiae</name>
    <dbReference type="NCBI Taxonomy" id="1355755"/>
    <lineage>
        <taxon>Bacteria</taxon>
        <taxon>Bacillati</taxon>
        <taxon>Bacillota</taxon>
        <taxon>Bacilli</taxon>
        <taxon>Bacillales</taxon>
        <taxon>Paenibacillaceae</taxon>
        <taxon>Paenibacillus</taxon>
    </lineage>
</organism>
<keyword evidence="12" id="KW-1133">Transmembrane helix</keyword>
<dbReference type="EMBL" id="JAGGLB010000016">
    <property type="protein sequence ID" value="MBP1992987.1"/>
    <property type="molecule type" value="Genomic_DNA"/>
</dbReference>
<name>A0ABS4IZH5_9BACL</name>
<evidence type="ECO:0000256" key="10">
    <source>
        <dbReference type="ARBA" id="ARBA00023012"/>
    </source>
</evidence>
<keyword evidence="8 15" id="KW-0418">Kinase</keyword>
<evidence type="ECO:0000256" key="4">
    <source>
        <dbReference type="ARBA" id="ARBA00022475"/>
    </source>
</evidence>
<keyword evidence="9" id="KW-0067">ATP-binding</keyword>
<dbReference type="Gene3D" id="6.10.340.10">
    <property type="match status" value="1"/>
</dbReference>
<evidence type="ECO:0000259" key="14">
    <source>
        <dbReference type="PROSITE" id="PS50885"/>
    </source>
</evidence>
<dbReference type="SUPFAM" id="SSF55874">
    <property type="entry name" value="ATPase domain of HSP90 chaperone/DNA topoisomerase II/histidine kinase"/>
    <property type="match status" value="1"/>
</dbReference>
<comment type="caution">
    <text evidence="15">The sequence shown here is derived from an EMBL/GenBank/DDBJ whole genome shotgun (WGS) entry which is preliminary data.</text>
</comment>
<accession>A0ABS4IZH5</accession>
<dbReference type="InterPro" id="IPR036890">
    <property type="entry name" value="HATPase_C_sf"/>
</dbReference>
<feature type="domain" description="Histidine kinase" evidence="13">
    <location>
        <begin position="828"/>
        <end position="942"/>
    </location>
</feature>
<dbReference type="InterPro" id="IPR005467">
    <property type="entry name" value="His_kinase_dom"/>
</dbReference>
<evidence type="ECO:0000256" key="8">
    <source>
        <dbReference type="ARBA" id="ARBA00022777"/>
    </source>
</evidence>
<dbReference type="InterPro" id="IPR003660">
    <property type="entry name" value="HAMP_dom"/>
</dbReference>
<evidence type="ECO:0000256" key="12">
    <source>
        <dbReference type="SAM" id="Phobius"/>
    </source>
</evidence>